<organism evidence="1">
    <name type="scientific">Caudovirales sp. ctqPn17</name>
    <dbReference type="NCBI Taxonomy" id="2825772"/>
    <lineage>
        <taxon>Viruses</taxon>
        <taxon>Duplodnaviria</taxon>
        <taxon>Heunggongvirae</taxon>
        <taxon>Uroviricota</taxon>
        <taxon>Caudoviricetes</taxon>
    </lineage>
</organism>
<reference evidence="1" key="1">
    <citation type="journal article" date="2021" name="Proc. Natl. Acad. Sci. U.S.A.">
        <title>A Catalog of Tens of Thousands of Viruses from Human Metagenomes Reveals Hidden Associations with Chronic Diseases.</title>
        <authorList>
            <person name="Tisza M.J."/>
            <person name="Buck C.B."/>
        </authorList>
    </citation>
    <scope>NUCLEOTIDE SEQUENCE</scope>
    <source>
        <strain evidence="1">CtqPn17</strain>
    </source>
</reference>
<name>A0A8S5QFI0_9CAUD</name>
<proteinExistence type="predicted"/>
<sequence>MPVTNEKDLNRQIQDAKEMILMLLEMDDGEKRELKGIMTGYQLAKQIPA</sequence>
<evidence type="ECO:0000313" key="1">
    <source>
        <dbReference type="EMBL" id="DAE17561.1"/>
    </source>
</evidence>
<dbReference type="EMBL" id="BK015642">
    <property type="protein sequence ID" value="DAE17561.1"/>
    <property type="molecule type" value="Genomic_DNA"/>
</dbReference>
<protein>
    <submittedName>
        <fullName evidence="1">Uncharacterized protein</fullName>
    </submittedName>
</protein>
<accession>A0A8S5QFI0</accession>